<evidence type="ECO:0000256" key="3">
    <source>
        <dbReference type="ARBA" id="ARBA00022801"/>
    </source>
</evidence>
<dbReference type="Pfam" id="PF02358">
    <property type="entry name" value="Trehalose_PPase"/>
    <property type="match status" value="1"/>
</dbReference>
<dbReference type="InterPro" id="IPR023214">
    <property type="entry name" value="HAD_sf"/>
</dbReference>
<dbReference type="GO" id="GO:0005992">
    <property type="term" value="P:trehalose biosynthetic process"/>
    <property type="evidence" value="ECO:0007669"/>
    <property type="project" value="UniProtKB-UniPathway"/>
</dbReference>
<dbReference type="GO" id="GO:0004805">
    <property type="term" value="F:trehalose-phosphatase activity"/>
    <property type="evidence" value="ECO:0007669"/>
    <property type="project" value="UniProtKB-EC"/>
</dbReference>
<evidence type="ECO:0000256" key="1">
    <source>
        <dbReference type="ARBA" id="ARBA00000500"/>
    </source>
</evidence>
<proteinExistence type="inferred from homology"/>
<comment type="caution">
    <text evidence="5">The sequence shown here is derived from an EMBL/GenBank/DDBJ whole genome shotgun (WGS) entry which is preliminary data.</text>
</comment>
<evidence type="ECO:0000313" key="6">
    <source>
        <dbReference type="Proteomes" id="UP000317650"/>
    </source>
</evidence>
<sequence>MRKQSVIVPEEFAVTTVMAVVADPAAHRSALLPPRSSALGVRCARYKRFLSQLDMGSGGGGGARINAWVDSMRASSPTHVKAAAMLSASFAASHDEAYNNRVKQHPSALSVFEDIVAASKGKQIVVFLDYDGTLSPIVDDPDRAFISNEVRSVSFVALFPSSLHTQQSYHCVQMRETVKDVARHFPTAIVSGRRRDKPATEFLPMIDEVYKALMEKTKLIQGSRVENNIFTLSVHFRCVDEKIWSSLAELVRSVLKDYPKLRLTMGRKVLEIRPSIKWDKGKALEFLLESLGELEQDLIHTLSSPTFNTRSVILLSRTGLADSGNVFPVYIGDDRTDEDAFKVLHGRRQGLGILVSEVIRETSARCSLRQPAEVQKFLRRLVEWKRSASLPRRTEARKK</sequence>
<evidence type="ECO:0000313" key="5">
    <source>
        <dbReference type="EMBL" id="THU57242.1"/>
    </source>
</evidence>
<reference evidence="5 6" key="1">
    <citation type="journal article" date="2019" name="Nat. Plants">
        <title>Genome sequencing of Musa balbisiana reveals subgenome evolution and function divergence in polyploid bananas.</title>
        <authorList>
            <person name="Yao X."/>
        </authorList>
    </citation>
    <scope>NUCLEOTIDE SEQUENCE [LARGE SCALE GENOMIC DNA]</scope>
    <source>
        <strain evidence="6">cv. DH-PKW</strain>
        <tissue evidence="5">Leaves</tissue>
    </source>
</reference>
<dbReference type="EMBL" id="PYDT01000006">
    <property type="protein sequence ID" value="THU57242.1"/>
    <property type="molecule type" value="Genomic_DNA"/>
</dbReference>
<dbReference type="SUPFAM" id="SSF56784">
    <property type="entry name" value="HAD-like"/>
    <property type="match status" value="1"/>
</dbReference>
<name>A0A4S8J976_MUSBA</name>
<dbReference type="InterPro" id="IPR003337">
    <property type="entry name" value="Trehalose_PPase"/>
</dbReference>
<evidence type="ECO:0000256" key="4">
    <source>
        <dbReference type="RuleBase" id="RU361117"/>
    </source>
</evidence>
<comment type="pathway">
    <text evidence="4">Glycan biosynthesis; trehalose biosynthesis.</text>
</comment>
<dbReference type="NCBIfam" id="TIGR00685">
    <property type="entry name" value="T6PP"/>
    <property type="match status" value="1"/>
</dbReference>
<comment type="similarity">
    <text evidence="4">Belongs to the trehalose phosphatase family.</text>
</comment>
<dbReference type="STRING" id="52838.A0A4S8J976"/>
<dbReference type="InterPro" id="IPR044651">
    <property type="entry name" value="OTSB-like"/>
</dbReference>
<comment type="cofactor">
    <cofactor evidence="2 4">
        <name>a divalent metal cation</name>
        <dbReference type="ChEBI" id="CHEBI:60240"/>
    </cofactor>
</comment>
<dbReference type="PANTHER" id="PTHR43768">
    <property type="entry name" value="TREHALOSE 6-PHOSPHATE PHOSPHATASE"/>
    <property type="match status" value="1"/>
</dbReference>
<keyword evidence="6" id="KW-1185">Reference proteome</keyword>
<dbReference type="AlphaFoldDB" id="A0A4S8J976"/>
<keyword evidence="3 4" id="KW-0378">Hydrolase</keyword>
<comment type="function">
    <text evidence="4">Removes the phosphate from trehalose 6-phosphate to produce free trehalose.</text>
</comment>
<dbReference type="EC" id="3.1.3.12" evidence="4"/>
<dbReference type="UniPathway" id="UPA00299"/>
<protein>
    <recommendedName>
        <fullName evidence="4">Trehalose 6-phosphate phosphatase</fullName>
        <ecNumber evidence="4">3.1.3.12</ecNumber>
    </recommendedName>
</protein>
<gene>
    <name evidence="5" type="ORF">C4D60_Mb03t01450</name>
</gene>
<dbReference type="InterPro" id="IPR036412">
    <property type="entry name" value="HAD-like_sf"/>
</dbReference>
<accession>A0A4S8J976</accession>
<comment type="catalytic activity">
    <reaction evidence="1 4">
        <text>alpha,alpha-trehalose 6-phosphate + H2O = alpha,alpha-trehalose + phosphate</text>
        <dbReference type="Rhea" id="RHEA:23420"/>
        <dbReference type="ChEBI" id="CHEBI:15377"/>
        <dbReference type="ChEBI" id="CHEBI:16551"/>
        <dbReference type="ChEBI" id="CHEBI:43474"/>
        <dbReference type="ChEBI" id="CHEBI:58429"/>
        <dbReference type="EC" id="3.1.3.12"/>
    </reaction>
</comment>
<dbReference type="PANTHER" id="PTHR43768:SF3">
    <property type="entry name" value="TREHALOSE 6-PHOSPHATE PHOSPHATASE"/>
    <property type="match status" value="1"/>
</dbReference>
<evidence type="ECO:0000256" key="2">
    <source>
        <dbReference type="ARBA" id="ARBA00001968"/>
    </source>
</evidence>
<organism evidence="5 6">
    <name type="scientific">Musa balbisiana</name>
    <name type="common">Banana</name>
    <dbReference type="NCBI Taxonomy" id="52838"/>
    <lineage>
        <taxon>Eukaryota</taxon>
        <taxon>Viridiplantae</taxon>
        <taxon>Streptophyta</taxon>
        <taxon>Embryophyta</taxon>
        <taxon>Tracheophyta</taxon>
        <taxon>Spermatophyta</taxon>
        <taxon>Magnoliopsida</taxon>
        <taxon>Liliopsida</taxon>
        <taxon>Zingiberales</taxon>
        <taxon>Musaceae</taxon>
        <taxon>Musa</taxon>
    </lineage>
</organism>
<dbReference type="Proteomes" id="UP000317650">
    <property type="component" value="Chromosome 3"/>
</dbReference>
<dbReference type="Gene3D" id="3.40.50.1000">
    <property type="entry name" value="HAD superfamily/HAD-like"/>
    <property type="match status" value="2"/>
</dbReference>